<organism evidence="3 4">
    <name type="scientific">Streptomyces colonosanans</name>
    <dbReference type="NCBI Taxonomy" id="1428652"/>
    <lineage>
        <taxon>Bacteria</taxon>
        <taxon>Bacillati</taxon>
        <taxon>Actinomycetota</taxon>
        <taxon>Actinomycetes</taxon>
        <taxon>Kitasatosporales</taxon>
        <taxon>Streptomycetaceae</taxon>
        <taxon>Streptomyces</taxon>
    </lineage>
</organism>
<accession>A0A1S2NXX4</accession>
<protein>
    <recommendedName>
        <fullName evidence="5">Selenium-binding protein</fullName>
    </recommendedName>
</protein>
<comment type="caution">
    <text evidence="3">The sequence shown here is derived from an EMBL/GenBank/DDBJ whole genome shotgun (WGS) entry which is preliminary data.</text>
</comment>
<dbReference type="SUPFAM" id="SSF75011">
    <property type="entry name" value="3-carboxy-cis,cis-mucoante lactonizing enzyme"/>
    <property type="match status" value="1"/>
</dbReference>
<feature type="region of interest" description="Disordered" evidence="1">
    <location>
        <begin position="539"/>
        <end position="569"/>
    </location>
</feature>
<proteinExistence type="predicted"/>
<dbReference type="EMBL" id="MLYP01000078">
    <property type="protein sequence ID" value="OIJ86261.1"/>
    <property type="molecule type" value="Genomic_DNA"/>
</dbReference>
<evidence type="ECO:0000313" key="4">
    <source>
        <dbReference type="Proteomes" id="UP000179935"/>
    </source>
</evidence>
<dbReference type="AlphaFoldDB" id="A0A1S2NXX4"/>
<keyword evidence="2" id="KW-0732">Signal</keyword>
<evidence type="ECO:0000256" key="2">
    <source>
        <dbReference type="SAM" id="SignalP"/>
    </source>
</evidence>
<feature type="signal peptide" evidence="2">
    <location>
        <begin position="1"/>
        <end position="37"/>
    </location>
</feature>
<evidence type="ECO:0008006" key="5">
    <source>
        <dbReference type="Google" id="ProtNLM"/>
    </source>
</evidence>
<keyword evidence="4" id="KW-1185">Reference proteome</keyword>
<dbReference type="OrthoDB" id="4269031at2"/>
<dbReference type="STRING" id="1428652.BIV24_26785"/>
<dbReference type="Proteomes" id="UP000179935">
    <property type="component" value="Unassembled WGS sequence"/>
</dbReference>
<dbReference type="RefSeq" id="WP_071369034.1">
    <property type="nucleotide sequence ID" value="NZ_MLYP01000078.1"/>
</dbReference>
<name>A0A1S2NXX4_9ACTN</name>
<evidence type="ECO:0000256" key="1">
    <source>
        <dbReference type="SAM" id="MobiDB-lite"/>
    </source>
</evidence>
<sequence length="581" mass="62609">MRRFSLQRPGRTSRLAACLTAVGVISALLTSSEGAAASPEPERVTTQFTASDGVTYTATNHMLPASQDRGREWLLTWAGSADPAKPDFLAVVDATRKSPTYGEVVNTVTLGPGLANEAHHMQYVWHKGDRLYAGALLQDTVFVFDTTALPALKLAGVNSTIDTPCGTAPDAFQVLRDGTAYASYLGGPDLPGPCTFTNGEVREGNGAAGSPGEIVRLDKNGKTLAEIPAALAEGEDPTQCGNVPKLKKATCANPHGVMVSEERNIMVASDFVEARHFMSPKLPDQTNLARQTVRVWDIANRNNPELLSVSKMPDGPRASLEKSAVWHESRVVMEPALPNKKQHKGVFASSMLGGAIFYAPDVTVPEPKWREVFDDTTAYRAAGAPKDVTGGGDAGSWLMVSPDDRYLFHTVMGQSTAYGKPLDRTTGMLYVLDIRKLLAAGDNPKCNIDKLREVYHGGSESDCPAVTSAMPIRDTTDGGPHWGAMDNFKQTPDGNYQEAEQIRRLATSNYFIAGSFSGDGNHDVCMYDLDSEGKLKQDNSFRDEQSGTPCVDFDRTSWPHGDTGPARPHGILFAVSDSVLK</sequence>
<evidence type="ECO:0000313" key="3">
    <source>
        <dbReference type="EMBL" id="OIJ86261.1"/>
    </source>
</evidence>
<gene>
    <name evidence="3" type="ORF">BIV24_26785</name>
</gene>
<feature type="chain" id="PRO_5010342332" description="Selenium-binding protein" evidence="2">
    <location>
        <begin position="38"/>
        <end position="581"/>
    </location>
</feature>
<reference evidence="3 4" key="1">
    <citation type="submission" date="2016-10" db="EMBL/GenBank/DDBJ databases">
        <title>Genome sequence of Streptomyces sp. MUSC 93.</title>
        <authorList>
            <person name="Lee L.-H."/>
            <person name="Ser H.-L."/>
            <person name="Law J.W.-F."/>
        </authorList>
    </citation>
    <scope>NUCLEOTIDE SEQUENCE [LARGE SCALE GENOMIC DNA]</scope>
    <source>
        <strain evidence="3 4">MUSC 93</strain>
    </source>
</reference>